<proteinExistence type="predicted"/>
<dbReference type="RefSeq" id="WP_406698840.1">
    <property type="nucleotide sequence ID" value="NZ_CP155447.1"/>
</dbReference>
<name>A0AAU7CKQ7_9BACT</name>
<evidence type="ECO:0000313" key="1">
    <source>
        <dbReference type="EMBL" id="XBH05989.1"/>
    </source>
</evidence>
<organism evidence="1">
    <name type="scientific">Singulisphaera sp. Ch08</name>
    <dbReference type="NCBI Taxonomy" id="3120278"/>
    <lineage>
        <taxon>Bacteria</taxon>
        <taxon>Pseudomonadati</taxon>
        <taxon>Planctomycetota</taxon>
        <taxon>Planctomycetia</taxon>
        <taxon>Isosphaerales</taxon>
        <taxon>Isosphaeraceae</taxon>
        <taxon>Singulisphaera</taxon>
    </lineage>
</organism>
<accession>A0AAU7CKQ7</accession>
<protein>
    <submittedName>
        <fullName evidence="1">Uncharacterized protein</fullName>
    </submittedName>
</protein>
<dbReference type="EMBL" id="CP155447">
    <property type="protein sequence ID" value="XBH05989.1"/>
    <property type="molecule type" value="Genomic_DNA"/>
</dbReference>
<gene>
    <name evidence="1" type="ORF">V5E97_08140</name>
</gene>
<reference evidence="1" key="1">
    <citation type="submission" date="2024-05" db="EMBL/GenBank/DDBJ databases">
        <title>Planctomycetes of the genus Singulisphaera possess chitinolytic capabilities.</title>
        <authorList>
            <person name="Ivanova A."/>
        </authorList>
    </citation>
    <scope>NUCLEOTIDE SEQUENCE</scope>
    <source>
        <strain evidence="1">Ch08T</strain>
    </source>
</reference>
<sequence length="72" mass="6835">MTNSTISGNTPLGSGGGIFNSGTLAVISSTKSGNAAFDYRGLGSGGGIANIDFLNFARAGAPAAITLGGAAV</sequence>
<dbReference type="AlphaFoldDB" id="A0AAU7CKQ7"/>